<dbReference type="OrthoDB" id="129437at2759"/>
<accession>A0A9W7CS39</accession>
<dbReference type="PANTHER" id="PTHR46586:SF3">
    <property type="entry name" value="ANKYRIN REPEAT-CONTAINING PROTEIN"/>
    <property type="match status" value="1"/>
</dbReference>
<evidence type="ECO:0000256" key="1">
    <source>
        <dbReference type="SAM" id="Coils"/>
    </source>
</evidence>
<dbReference type="PANTHER" id="PTHR46586">
    <property type="entry name" value="ANKYRIN REPEAT-CONTAINING PROTEIN"/>
    <property type="match status" value="1"/>
</dbReference>
<dbReference type="AlphaFoldDB" id="A0A9W7CS39"/>
<keyword evidence="1" id="KW-0175">Coiled coil</keyword>
<dbReference type="InterPro" id="IPR052050">
    <property type="entry name" value="SecEffector_AnkRepeat"/>
</dbReference>
<gene>
    <name evidence="3" type="ORF">Pfra01_001094700</name>
</gene>
<proteinExistence type="predicted"/>
<feature type="coiled-coil region" evidence="1">
    <location>
        <begin position="270"/>
        <end position="297"/>
    </location>
</feature>
<sequence>MMVVAAIEGHFGIVRWLHEHSSAPGSPHVMDCAAEALDLPMLQWLADNRTEGCTPYAMDNAARKGSLEIVQWLHTHRTEGCTTGAMDGAAMNGHLDVLQWLHANRHEGCTASALHCAAVNGHADVVQWLDENVAVGNRRRAFASAVRWGHLEVVKVLAKYCSVNVSADTTREIAAARQRAEAEMRVADTPSLLRARRERILYSQRILDGPAEENAVCYKRTFQRHYIRVLTVMTATSVINRAVPGAGPLGDVLSTVLQLSDEMEEGKIVCRRLHARLKGILDELQTMEENGQLLQEDLLDKFVTIVRRFLNLLEHYRGAELVFRVVKYDKIKHEMQLISDGIAGLFEELGVVTVNWAEQWEHDIRMHKNVLLASAKDNAVVLRDLVSTRALLNAALTLKFEAQHRAARHDHEILECITLMAAAIATESQATISELPPRFIPSYELTFDIKPFSRGSFGSVHRGVWGAGTNVVVKHLFCEDMIIDERMRPKLETELNILNQLSHPHIIKMFGASHVSSPPFLMCEDAAGGNVAVFLIRCEANKQSLWRIMYQAALGLDYMHQKGVVHGNLKLNNILIGAGGQAKLSDFGLSTVRSYLSRPRAAIGEPPFVFLSDDDVRDNVRKGIIPHQPDEMSADVWDLVVSMTNSNPSKRPSLHDVLVKFKSLADDEVLKVDAGKKYCGACSAVVLVDFRFCSQCGTKLGEQPVDSATYDTHPTIRTHQSEPPLLLATFTSVPSLISLLGSANHNKQEEALMLLAQHCLDDSQRKLISMENGMVKLVELANRGISDFIWQCALECISWIVELDSGFSEDEFEKMQTFVHTNPTSLITSTVNNLQHGGEMDKFKSLNPHDKEGGDGFGRLLSKDDDDAITGIVETGAIPLLADLLRGDTVIGAHFAVFALAALSKSDDRLEDFVEVTPALIMTMRSGSEKQMNHAVIALGRLAFDDACCLSMIKEKIIADFVRLLRSGTDEQKDIAAGILANFATISDSVCVKIVNAKAVLPLIELLAGTFGQQESSAIALGNLAISRYISAAIVKDGGIEPLLELLRSGAGWNKAKAGRTLARICTHKQSSLSISGVIADQVKLLQIGVGSQKENAACALLGLAENDANREVMVNEGAVHAIIPLLSTGTGLQQLNGTKVLCSLACTKAEILRKAVVPIVDILRTVGDDDLMNEAAHALACLAKFDEENKRVITNAGAIEVLQGFRQAKWGYAAWGVEAALDVLCSKNMSRKRRRTRSP</sequence>
<dbReference type="Pfam" id="PF07714">
    <property type="entry name" value="PK_Tyr_Ser-Thr"/>
    <property type="match status" value="1"/>
</dbReference>
<dbReference type="InterPro" id="IPR000719">
    <property type="entry name" value="Prot_kinase_dom"/>
</dbReference>
<dbReference type="SMART" id="SM00185">
    <property type="entry name" value="ARM"/>
    <property type="match status" value="5"/>
</dbReference>
<organism evidence="3 4">
    <name type="scientific">Phytophthora fragariaefolia</name>
    <dbReference type="NCBI Taxonomy" id="1490495"/>
    <lineage>
        <taxon>Eukaryota</taxon>
        <taxon>Sar</taxon>
        <taxon>Stramenopiles</taxon>
        <taxon>Oomycota</taxon>
        <taxon>Peronosporomycetes</taxon>
        <taxon>Peronosporales</taxon>
        <taxon>Peronosporaceae</taxon>
        <taxon>Phytophthora</taxon>
    </lineage>
</organism>
<comment type="caution">
    <text evidence="3">The sequence shown here is derived from an EMBL/GenBank/DDBJ whole genome shotgun (WGS) entry which is preliminary data.</text>
</comment>
<dbReference type="CDD" id="cd00180">
    <property type="entry name" value="PKc"/>
    <property type="match status" value="1"/>
</dbReference>
<dbReference type="Pfam" id="PF12796">
    <property type="entry name" value="Ank_2"/>
    <property type="match status" value="1"/>
</dbReference>
<dbReference type="SUPFAM" id="SSF56112">
    <property type="entry name" value="Protein kinase-like (PK-like)"/>
    <property type="match status" value="1"/>
</dbReference>
<dbReference type="Gene3D" id="1.25.40.20">
    <property type="entry name" value="Ankyrin repeat-containing domain"/>
    <property type="match status" value="2"/>
</dbReference>
<dbReference type="InterPro" id="IPR002110">
    <property type="entry name" value="Ankyrin_rpt"/>
</dbReference>
<reference evidence="3" key="1">
    <citation type="submission" date="2023-04" db="EMBL/GenBank/DDBJ databases">
        <title>Phytophthora fragariaefolia NBRC 109709.</title>
        <authorList>
            <person name="Ichikawa N."/>
            <person name="Sato H."/>
            <person name="Tonouchi N."/>
        </authorList>
    </citation>
    <scope>NUCLEOTIDE SEQUENCE</scope>
    <source>
        <strain evidence="3">NBRC 109709</strain>
    </source>
</reference>
<dbReference type="Proteomes" id="UP001165121">
    <property type="component" value="Unassembled WGS sequence"/>
</dbReference>
<dbReference type="InterPro" id="IPR011009">
    <property type="entry name" value="Kinase-like_dom_sf"/>
</dbReference>
<dbReference type="GO" id="GO:0005524">
    <property type="term" value="F:ATP binding"/>
    <property type="evidence" value="ECO:0007669"/>
    <property type="project" value="InterPro"/>
</dbReference>
<name>A0A9W7CS39_9STRA</name>
<dbReference type="GO" id="GO:0004672">
    <property type="term" value="F:protein kinase activity"/>
    <property type="evidence" value="ECO:0007669"/>
    <property type="project" value="InterPro"/>
</dbReference>
<protein>
    <submittedName>
        <fullName evidence="3">Unnamed protein product</fullName>
    </submittedName>
</protein>
<dbReference type="InterPro" id="IPR016024">
    <property type="entry name" value="ARM-type_fold"/>
</dbReference>
<dbReference type="Gene3D" id="1.25.10.10">
    <property type="entry name" value="Leucine-rich Repeat Variant"/>
    <property type="match status" value="3"/>
</dbReference>
<dbReference type="EMBL" id="BSXT01001078">
    <property type="protein sequence ID" value="GMF38230.1"/>
    <property type="molecule type" value="Genomic_DNA"/>
</dbReference>
<dbReference type="InterPro" id="IPR011989">
    <property type="entry name" value="ARM-like"/>
</dbReference>
<keyword evidence="4" id="KW-1185">Reference proteome</keyword>
<dbReference type="InterPro" id="IPR000225">
    <property type="entry name" value="Armadillo"/>
</dbReference>
<evidence type="ECO:0000313" key="4">
    <source>
        <dbReference type="Proteomes" id="UP001165121"/>
    </source>
</evidence>
<feature type="domain" description="Protein kinase" evidence="2">
    <location>
        <begin position="446"/>
        <end position="760"/>
    </location>
</feature>
<evidence type="ECO:0000313" key="3">
    <source>
        <dbReference type="EMBL" id="GMF38230.1"/>
    </source>
</evidence>
<dbReference type="Gene3D" id="1.10.510.10">
    <property type="entry name" value="Transferase(Phosphotransferase) domain 1"/>
    <property type="match status" value="2"/>
</dbReference>
<dbReference type="SUPFAM" id="SSF48371">
    <property type="entry name" value="ARM repeat"/>
    <property type="match status" value="1"/>
</dbReference>
<evidence type="ECO:0000259" key="2">
    <source>
        <dbReference type="PROSITE" id="PS50011"/>
    </source>
</evidence>
<dbReference type="SUPFAM" id="SSF48403">
    <property type="entry name" value="Ankyrin repeat"/>
    <property type="match status" value="1"/>
</dbReference>
<dbReference type="InterPro" id="IPR001245">
    <property type="entry name" value="Ser-Thr/Tyr_kinase_cat_dom"/>
</dbReference>
<dbReference type="InterPro" id="IPR036770">
    <property type="entry name" value="Ankyrin_rpt-contain_sf"/>
</dbReference>
<dbReference type="PROSITE" id="PS50011">
    <property type="entry name" value="PROTEIN_KINASE_DOM"/>
    <property type="match status" value="1"/>
</dbReference>